<evidence type="ECO:0000313" key="6">
    <source>
        <dbReference type="EMBL" id="CAH2064548.1"/>
    </source>
</evidence>
<dbReference type="Proteomes" id="UP000836841">
    <property type="component" value="Chromosome 5"/>
</dbReference>
<evidence type="ECO:0000256" key="1">
    <source>
        <dbReference type="ARBA" id="ARBA00011073"/>
    </source>
</evidence>
<dbReference type="InterPro" id="IPR000209">
    <property type="entry name" value="Peptidase_S8/S53_dom"/>
</dbReference>
<dbReference type="InterPro" id="IPR041469">
    <property type="entry name" value="Subtilisin-like_FN3"/>
</dbReference>
<sequence>MACPHVSGLAALLTAAHPEWSPAAIRSTLMTTANISGNDGKPIIDSANRRPSTPFAHGAGHVSPIPALSPGLIYDLTAEDYLNFLCASNYTSSQIKIIARRDFSCDPKKSYKLSDLNYPSFAVIVSQGGGEAYKHTRSVTSVGGAGTYTVQCAFDKIAVNISVEPAVLSFKKVNEVKSYTVTFRVNPSMLAGTNSFARIEWSDGSHVVRSPVALSWRSN</sequence>
<dbReference type="InterPro" id="IPR045051">
    <property type="entry name" value="SBT"/>
</dbReference>
<dbReference type="PROSITE" id="PS51892">
    <property type="entry name" value="SUBTILASE"/>
    <property type="match status" value="1"/>
</dbReference>
<dbReference type="SUPFAM" id="SSF52743">
    <property type="entry name" value="Subtilisin-like"/>
    <property type="match status" value="1"/>
</dbReference>
<comment type="similarity">
    <text evidence="1 3">Belongs to the peptidase S8 family.</text>
</comment>
<dbReference type="EMBL" id="OU466861">
    <property type="protein sequence ID" value="CAH2064548.1"/>
    <property type="molecule type" value="Genomic_DNA"/>
</dbReference>
<feature type="domain" description="Subtilisin-like protease fibronectin type-III" evidence="5">
    <location>
        <begin position="115"/>
        <end position="213"/>
    </location>
</feature>
<gene>
    <name evidence="6" type="ORF">TAV2_LOCUS15601</name>
</gene>
<dbReference type="InterPro" id="IPR036852">
    <property type="entry name" value="Peptidase_S8/S53_dom_sf"/>
</dbReference>
<reference evidence="6 7" key="1">
    <citation type="submission" date="2022-03" db="EMBL/GenBank/DDBJ databases">
        <authorList>
            <person name="Nunn A."/>
            <person name="Chopra R."/>
            <person name="Nunn A."/>
            <person name="Contreras Garrido A."/>
        </authorList>
    </citation>
    <scope>NUCLEOTIDE SEQUENCE [LARGE SCALE GENOMIC DNA]</scope>
</reference>
<dbReference type="Gene3D" id="3.40.50.200">
    <property type="entry name" value="Peptidase S8/S53 domain"/>
    <property type="match status" value="1"/>
</dbReference>
<evidence type="ECO:0000259" key="5">
    <source>
        <dbReference type="Pfam" id="PF17766"/>
    </source>
</evidence>
<organism evidence="6 7">
    <name type="scientific">Thlaspi arvense</name>
    <name type="common">Field penny-cress</name>
    <dbReference type="NCBI Taxonomy" id="13288"/>
    <lineage>
        <taxon>Eukaryota</taxon>
        <taxon>Viridiplantae</taxon>
        <taxon>Streptophyta</taxon>
        <taxon>Embryophyta</taxon>
        <taxon>Tracheophyta</taxon>
        <taxon>Spermatophyta</taxon>
        <taxon>Magnoliopsida</taxon>
        <taxon>eudicotyledons</taxon>
        <taxon>Gunneridae</taxon>
        <taxon>Pentapetalae</taxon>
        <taxon>rosids</taxon>
        <taxon>malvids</taxon>
        <taxon>Brassicales</taxon>
        <taxon>Brassicaceae</taxon>
        <taxon>Thlaspideae</taxon>
        <taxon>Thlaspi</taxon>
    </lineage>
</organism>
<comment type="caution">
    <text evidence="3">Lacks conserved residue(s) required for the propagation of feature annotation.</text>
</comment>
<dbReference type="Gene3D" id="2.60.40.2310">
    <property type="match status" value="1"/>
</dbReference>
<dbReference type="Pfam" id="PF17766">
    <property type="entry name" value="fn3_6"/>
    <property type="match status" value="1"/>
</dbReference>
<evidence type="ECO:0000313" key="7">
    <source>
        <dbReference type="Proteomes" id="UP000836841"/>
    </source>
</evidence>
<dbReference type="GO" id="GO:0004252">
    <property type="term" value="F:serine-type endopeptidase activity"/>
    <property type="evidence" value="ECO:0007669"/>
    <property type="project" value="InterPro"/>
</dbReference>
<keyword evidence="7" id="KW-1185">Reference proteome</keyword>
<name>A0AAU9SGP8_THLAR</name>
<proteinExistence type="inferred from homology"/>
<dbReference type="Pfam" id="PF00082">
    <property type="entry name" value="Peptidase_S8"/>
    <property type="match status" value="1"/>
</dbReference>
<dbReference type="PANTHER" id="PTHR10795">
    <property type="entry name" value="PROPROTEIN CONVERTASE SUBTILISIN/KEXIN"/>
    <property type="match status" value="1"/>
</dbReference>
<dbReference type="AlphaFoldDB" id="A0AAU9SGP8"/>
<evidence type="ECO:0008006" key="8">
    <source>
        <dbReference type="Google" id="ProtNLM"/>
    </source>
</evidence>
<evidence type="ECO:0000256" key="3">
    <source>
        <dbReference type="PROSITE-ProRule" id="PRU01240"/>
    </source>
</evidence>
<protein>
    <recommendedName>
        <fullName evidence="8">Subtilisin-like protease</fullName>
    </recommendedName>
</protein>
<accession>A0AAU9SGP8</accession>
<keyword evidence="2" id="KW-0732">Signal</keyword>
<evidence type="ECO:0000259" key="4">
    <source>
        <dbReference type="Pfam" id="PF00082"/>
    </source>
</evidence>
<dbReference type="GO" id="GO:0006508">
    <property type="term" value="P:proteolysis"/>
    <property type="evidence" value="ECO:0007669"/>
    <property type="project" value="InterPro"/>
</dbReference>
<evidence type="ECO:0000256" key="2">
    <source>
        <dbReference type="ARBA" id="ARBA00022729"/>
    </source>
</evidence>
<feature type="domain" description="Peptidase S8/S53" evidence="4">
    <location>
        <begin position="1"/>
        <end position="40"/>
    </location>
</feature>